<comment type="caution">
    <text evidence="1">The sequence shown here is derived from an EMBL/GenBank/DDBJ whole genome shotgun (WGS) entry which is preliminary data.</text>
</comment>
<dbReference type="EMBL" id="CAIX01000004">
    <property type="protein sequence ID" value="CCI39912.1"/>
    <property type="molecule type" value="Genomic_DNA"/>
</dbReference>
<protein>
    <submittedName>
        <fullName evidence="1">Uncharacterized protein</fullName>
    </submittedName>
</protein>
<organism evidence="1 2">
    <name type="scientific">Albugo candida</name>
    <dbReference type="NCBI Taxonomy" id="65357"/>
    <lineage>
        <taxon>Eukaryota</taxon>
        <taxon>Sar</taxon>
        <taxon>Stramenopiles</taxon>
        <taxon>Oomycota</taxon>
        <taxon>Peronosporomycetes</taxon>
        <taxon>Albuginales</taxon>
        <taxon>Albuginaceae</taxon>
        <taxon>Albugo</taxon>
    </lineage>
</organism>
<gene>
    <name evidence="1" type="ORF">BN9_006960</name>
</gene>
<proteinExistence type="predicted"/>
<name>A0A024FZV8_9STRA</name>
<sequence length="111" mass="12527">MRLNYNVGSFGRLENGIPTSGHVSHRCDNISNSKRQTSTVKIKELFIKHISSLCAYSFSSDRCTYLVANCDQMIILTSPTPPNNVAIRMRWANRLYSSGKQSSYLPYSSLM</sequence>
<evidence type="ECO:0000313" key="2">
    <source>
        <dbReference type="Proteomes" id="UP000053237"/>
    </source>
</evidence>
<evidence type="ECO:0000313" key="1">
    <source>
        <dbReference type="EMBL" id="CCI39912.1"/>
    </source>
</evidence>
<dbReference type="InParanoid" id="A0A024FZV8"/>
<dbReference type="Proteomes" id="UP000053237">
    <property type="component" value="Unassembled WGS sequence"/>
</dbReference>
<reference evidence="1 2" key="1">
    <citation type="submission" date="2012-05" db="EMBL/GenBank/DDBJ databases">
        <title>Recombination and specialization in a pathogen metapopulation.</title>
        <authorList>
            <person name="Gardiner A."/>
            <person name="Kemen E."/>
            <person name="Schultz-Larsen T."/>
            <person name="MacLean D."/>
            <person name="Van Oosterhout C."/>
            <person name="Jones J.D.G."/>
        </authorList>
    </citation>
    <scope>NUCLEOTIDE SEQUENCE [LARGE SCALE GENOMIC DNA]</scope>
    <source>
        <strain evidence="1 2">Ac Nc2</strain>
    </source>
</reference>
<dbReference type="AlphaFoldDB" id="A0A024FZV8"/>
<keyword evidence="2" id="KW-1185">Reference proteome</keyword>
<accession>A0A024FZV8</accession>